<feature type="transmembrane region" description="Helical" evidence="1">
    <location>
        <begin position="252"/>
        <end position="277"/>
    </location>
</feature>
<feature type="transmembrane region" description="Helical" evidence="1">
    <location>
        <begin position="73"/>
        <end position="94"/>
    </location>
</feature>
<dbReference type="OrthoDB" id="267627at2"/>
<evidence type="ECO:0000313" key="3">
    <source>
        <dbReference type="Proteomes" id="UP000005801"/>
    </source>
</evidence>
<organism evidence="2 3">
    <name type="scientific">Plesiocystis pacifica SIR-1</name>
    <dbReference type="NCBI Taxonomy" id="391625"/>
    <lineage>
        <taxon>Bacteria</taxon>
        <taxon>Pseudomonadati</taxon>
        <taxon>Myxococcota</taxon>
        <taxon>Polyangia</taxon>
        <taxon>Nannocystales</taxon>
        <taxon>Nannocystaceae</taxon>
        <taxon>Plesiocystis</taxon>
    </lineage>
</organism>
<keyword evidence="1" id="KW-1133">Transmembrane helix</keyword>
<keyword evidence="1" id="KW-0812">Transmembrane</keyword>
<comment type="caution">
    <text evidence="2">The sequence shown here is derived from an EMBL/GenBank/DDBJ whole genome shotgun (WGS) entry which is preliminary data.</text>
</comment>
<dbReference type="STRING" id="391625.PPSIR1_37884"/>
<feature type="transmembrane region" description="Helical" evidence="1">
    <location>
        <begin position="322"/>
        <end position="345"/>
    </location>
</feature>
<keyword evidence="1" id="KW-0472">Membrane</keyword>
<protein>
    <submittedName>
        <fullName evidence="2">Uncharacterized protein</fullName>
    </submittedName>
</protein>
<dbReference type="Proteomes" id="UP000005801">
    <property type="component" value="Unassembled WGS sequence"/>
</dbReference>
<accession>A6G9L6</accession>
<name>A6G9L6_9BACT</name>
<dbReference type="RefSeq" id="WP_006973411.1">
    <property type="nucleotide sequence ID" value="NZ_ABCS01000046.1"/>
</dbReference>
<feature type="transmembrane region" description="Helical" evidence="1">
    <location>
        <begin position="186"/>
        <end position="206"/>
    </location>
</feature>
<sequence length="372" mass="40234">MEAEATGGRVLQIWTWLQRFGDRALGLLALLVVLALLSSLPLLQVLVLGYLLTAGARALERGRLREALPGHALFVHVGGVALGFWLLLWIPRLLASLADSGRLINPASPSPARLDGFALLLALALVVHGLAACARGARLRYMLLPRPRLELHALARLFTREGYALARDQVWDAFARLELGRLVRTALLGGITALAWLLIPTTLLALGSRAPALGVLGSVAMAGVLAFLPFIQLQVSEAGSLRPLADIRSVRAARAAAPFAMAGALVLTVLAALPLYLLKIELIPREAMWLPGLLFVALMLPARLACGLALHRGRRLAQPRHWLWRGLAGLAWVPAALAYGVGLYFTQYLSWYGTWSLYEQHAFLLPVPFLGG</sequence>
<evidence type="ECO:0000256" key="1">
    <source>
        <dbReference type="SAM" id="Phobius"/>
    </source>
</evidence>
<feature type="transmembrane region" description="Helical" evidence="1">
    <location>
        <begin position="212"/>
        <end position="231"/>
    </location>
</feature>
<keyword evidence="3" id="KW-1185">Reference proteome</keyword>
<proteinExistence type="predicted"/>
<reference evidence="2 3" key="1">
    <citation type="submission" date="2007-06" db="EMBL/GenBank/DDBJ databases">
        <authorList>
            <person name="Shimkets L."/>
            <person name="Ferriera S."/>
            <person name="Johnson J."/>
            <person name="Kravitz S."/>
            <person name="Beeson K."/>
            <person name="Sutton G."/>
            <person name="Rogers Y.-H."/>
            <person name="Friedman R."/>
            <person name="Frazier M."/>
            <person name="Venter J.C."/>
        </authorList>
    </citation>
    <scope>NUCLEOTIDE SEQUENCE [LARGE SCALE GENOMIC DNA]</scope>
    <source>
        <strain evidence="2 3">SIR-1</strain>
    </source>
</reference>
<feature type="transmembrane region" description="Helical" evidence="1">
    <location>
        <begin position="114"/>
        <end position="134"/>
    </location>
</feature>
<evidence type="ECO:0000313" key="2">
    <source>
        <dbReference type="EMBL" id="EDM77410.1"/>
    </source>
</evidence>
<dbReference type="EMBL" id="ABCS01000046">
    <property type="protein sequence ID" value="EDM77410.1"/>
    <property type="molecule type" value="Genomic_DNA"/>
</dbReference>
<dbReference type="eggNOG" id="ENOG502Z7J6">
    <property type="taxonomic scope" value="Bacteria"/>
</dbReference>
<dbReference type="AlphaFoldDB" id="A6G9L6"/>
<feature type="transmembrane region" description="Helical" evidence="1">
    <location>
        <begin position="289"/>
        <end position="310"/>
    </location>
</feature>
<feature type="transmembrane region" description="Helical" evidence="1">
    <location>
        <begin position="24"/>
        <end position="52"/>
    </location>
</feature>
<gene>
    <name evidence="2" type="ORF">PPSIR1_37884</name>
</gene>